<dbReference type="InterPro" id="IPR036249">
    <property type="entry name" value="Thioredoxin-like_sf"/>
</dbReference>
<evidence type="ECO:0000313" key="3">
    <source>
        <dbReference type="EMBL" id="CAL4162068.1"/>
    </source>
</evidence>
<reference evidence="3 4" key="1">
    <citation type="submission" date="2024-05" db="EMBL/GenBank/DDBJ databases">
        <authorList>
            <person name="Wallberg A."/>
        </authorList>
    </citation>
    <scope>NUCLEOTIDE SEQUENCE [LARGE SCALE GENOMIC DNA]</scope>
</reference>
<comment type="similarity">
    <text evidence="1">Belongs to the protein disulfide isomerase family.</text>
</comment>
<feature type="domain" description="Thioredoxin" evidence="2">
    <location>
        <begin position="118"/>
        <end position="244"/>
    </location>
</feature>
<dbReference type="GO" id="GO:0005783">
    <property type="term" value="C:endoplasmic reticulum"/>
    <property type="evidence" value="ECO:0007669"/>
    <property type="project" value="TreeGrafter"/>
</dbReference>
<dbReference type="Proteomes" id="UP001497623">
    <property type="component" value="Unassembled WGS sequence"/>
</dbReference>
<feature type="domain" description="Thioredoxin" evidence="2">
    <location>
        <begin position="495"/>
        <end position="620"/>
    </location>
</feature>
<organism evidence="3 4">
    <name type="scientific">Meganyctiphanes norvegica</name>
    <name type="common">Northern krill</name>
    <name type="synonym">Thysanopoda norvegica</name>
    <dbReference type="NCBI Taxonomy" id="48144"/>
    <lineage>
        <taxon>Eukaryota</taxon>
        <taxon>Metazoa</taxon>
        <taxon>Ecdysozoa</taxon>
        <taxon>Arthropoda</taxon>
        <taxon>Crustacea</taxon>
        <taxon>Multicrustacea</taxon>
        <taxon>Malacostraca</taxon>
        <taxon>Eumalacostraca</taxon>
        <taxon>Eucarida</taxon>
        <taxon>Euphausiacea</taxon>
        <taxon>Euphausiidae</taxon>
        <taxon>Meganyctiphanes</taxon>
    </lineage>
</organism>
<dbReference type="InterPro" id="IPR051063">
    <property type="entry name" value="PDI"/>
</dbReference>
<gene>
    <name evidence="3" type="ORF">MNOR_LOCUS32786</name>
</gene>
<dbReference type="GO" id="GO:0006457">
    <property type="term" value="P:protein folding"/>
    <property type="evidence" value="ECO:0007669"/>
    <property type="project" value="TreeGrafter"/>
</dbReference>
<dbReference type="Gene3D" id="3.40.30.10">
    <property type="entry name" value="Glutaredoxin"/>
    <property type="match status" value="5"/>
</dbReference>
<dbReference type="CDD" id="cd02997">
    <property type="entry name" value="PDI_a_PDIR"/>
    <property type="match status" value="3"/>
</dbReference>
<keyword evidence="4" id="KW-1185">Reference proteome</keyword>
<accession>A0AAV2S7C4</accession>
<dbReference type="PROSITE" id="PS51352">
    <property type="entry name" value="THIOREDOXIN_2"/>
    <property type="match status" value="4"/>
</dbReference>
<protein>
    <recommendedName>
        <fullName evidence="2">Thioredoxin domain-containing protein</fullName>
    </recommendedName>
</protein>
<dbReference type="PANTHER" id="PTHR45672:SF2">
    <property type="entry name" value="PROTEIN DISULFIDE-ISOMERASE A5"/>
    <property type="match status" value="1"/>
</dbReference>
<evidence type="ECO:0000259" key="2">
    <source>
        <dbReference type="PROSITE" id="PS51352"/>
    </source>
</evidence>
<dbReference type="PRINTS" id="PR00421">
    <property type="entry name" value="THIOREDOXIN"/>
</dbReference>
<name>A0AAV2S7C4_MEGNR</name>
<dbReference type="InterPro" id="IPR013766">
    <property type="entry name" value="Thioredoxin_domain"/>
</dbReference>
<evidence type="ECO:0000256" key="1">
    <source>
        <dbReference type="ARBA" id="ARBA00006347"/>
    </source>
</evidence>
<dbReference type="Pfam" id="PF00085">
    <property type="entry name" value="Thioredoxin"/>
    <property type="match status" value="4"/>
</dbReference>
<proteinExistence type="inferred from homology"/>
<comment type="caution">
    <text evidence="3">The sequence shown here is derived from an EMBL/GenBank/DDBJ whole genome shotgun (WGS) entry which is preliminary data.</text>
</comment>
<dbReference type="PROSITE" id="PS00194">
    <property type="entry name" value="THIOREDOXIN_1"/>
    <property type="match status" value="2"/>
</dbReference>
<dbReference type="InterPro" id="IPR046374">
    <property type="entry name" value="PDI_a_PDIR"/>
</dbReference>
<feature type="non-terminal residue" evidence="3">
    <location>
        <position position="1"/>
    </location>
</feature>
<feature type="domain" description="Thioredoxin" evidence="2">
    <location>
        <begin position="247"/>
        <end position="364"/>
    </location>
</feature>
<dbReference type="PANTHER" id="PTHR45672">
    <property type="entry name" value="PROTEIN DISULFIDE-ISOMERASE C17H9.14C-RELATED"/>
    <property type="match status" value="1"/>
</dbReference>
<sequence>FQLCGAAVVSLAAKSQNYVESISDPKEWKKLLRTRTNVLTLYSKGKVKTDLNNVFSEVSRELRGTATLVHIDCQGDGKKLCKKNKVEPSSGGYALKHYKDGDFHKDYDRRETVQSMSTFLRDPAGDIPWDEDDQGIDVIHINDVNALTKLLKKEKSFMMMFYAPWCGFCKRLKPDYSGAATELKGTHTLVAMDVNKPENSAARIKYNITGFPTLIYFENGGPKFTYEGENNKAGIVSFMRNPGQAPEKPKEEAWADTPSDVNHLTDGNFHEFIKNEPSVLVMFYAPWCGHCKRMKPEYDAAGTILKERGVLGKLAALDATAHSAIGSEFAVKGYPTIKYFKDGQFAFDVSSAREKDKIIEFMVDPKEPPPPPPPEKPWSEVESSVVHLTDDNYKPFLKKKKHVLVMFYAPWCGHCKKAKPELTGAADKFVDDAKVEFAAVDCTAYQSLCTVNDVSGYPTFKYFNYYKNTKPYNGGRTEADFVKFMEDPENPLSGSPPLPPSPQDEWASVVGAEHIKHLTNENFDSFIKDKETLVMFYAPWCGHCKAMKGDYGAAAIELATSGLLGRLAAVDATLERSLANRYDIRGFPTLKFFRRGQMVSEYNRSRKAADIVQFMKSPPTGKDEL</sequence>
<evidence type="ECO:0000313" key="4">
    <source>
        <dbReference type="Proteomes" id="UP001497623"/>
    </source>
</evidence>
<feature type="domain" description="Thioredoxin" evidence="2">
    <location>
        <begin position="365"/>
        <end position="490"/>
    </location>
</feature>
<dbReference type="AlphaFoldDB" id="A0AAV2S7C4"/>
<dbReference type="GO" id="GO:0003756">
    <property type="term" value="F:protein disulfide isomerase activity"/>
    <property type="evidence" value="ECO:0007669"/>
    <property type="project" value="InterPro"/>
</dbReference>
<dbReference type="SUPFAM" id="SSF52833">
    <property type="entry name" value="Thioredoxin-like"/>
    <property type="match status" value="5"/>
</dbReference>
<dbReference type="InterPro" id="IPR017937">
    <property type="entry name" value="Thioredoxin_CS"/>
</dbReference>
<dbReference type="EMBL" id="CAXKWB010045357">
    <property type="protein sequence ID" value="CAL4162068.1"/>
    <property type="molecule type" value="Genomic_DNA"/>
</dbReference>